<feature type="compositionally biased region" description="Basic residues" evidence="1">
    <location>
        <begin position="260"/>
        <end position="269"/>
    </location>
</feature>
<feature type="compositionally biased region" description="Basic and acidic residues" evidence="1">
    <location>
        <begin position="631"/>
        <end position="643"/>
    </location>
</feature>
<feature type="region of interest" description="Disordered" evidence="1">
    <location>
        <begin position="490"/>
        <end position="509"/>
    </location>
</feature>
<protein>
    <submittedName>
        <fullName evidence="2">Uncharacterized protein</fullName>
    </submittedName>
</protein>
<feature type="compositionally biased region" description="Basic residues" evidence="1">
    <location>
        <begin position="468"/>
        <end position="485"/>
    </location>
</feature>
<dbReference type="AlphaFoldDB" id="A4EAZ9"/>
<feature type="region of interest" description="Disordered" evidence="1">
    <location>
        <begin position="1"/>
        <end position="269"/>
    </location>
</feature>
<evidence type="ECO:0000313" key="3">
    <source>
        <dbReference type="Proteomes" id="UP000002979"/>
    </source>
</evidence>
<feature type="compositionally biased region" description="Gly residues" evidence="1">
    <location>
        <begin position="170"/>
        <end position="179"/>
    </location>
</feature>
<feature type="compositionally biased region" description="Basic and acidic residues" evidence="1">
    <location>
        <begin position="837"/>
        <end position="847"/>
    </location>
</feature>
<sequence length="1048" mass="120750">MLGGDGAVPPDPLQGQARDGGLALADDGRAGPDGPAGEIHARPHGKRQRPVRSARRRGQGPDHHARPAHGQDGRARHAGRRELRVLQGPGRDRRRRRPDERPEHVERRDKGRHRHARVDRQEQHRRGARRREGRRERLLQGRQRRRLGVDADGQAALRRVQEPGARDRLGGGGHRGVAEGGASPLRRRERRGQGNRGVQARPRRRRHVRRGARGGGRRLQPGRNRLHRRGRRHRHTHREAGRVAGPHGRPEQGHDWPGRRGLKHRGARVLRRQGRECRQEVLILGDVRRRARRIDRQARRRHEREHEGGRVADRAAQHRAADHRQLRRQDRPVHRRTGQAHMGAAAAQRPARAQHLGAGRGEREVRRRGRQRQEPQAVHRRARRLQEEGRRGECPHGEPHRGVPGPVRGGRHARLQDEALPGPPQGAGEELPGALKGRARGARLHREGRQGVQRGKEAVRLRLGEHRRPQRQARRRKPDHAGGRQHLRALRPGAAHALPGAALGQRRDPVRRLRIAHAARCRHRAAGEPQRRSARQAGAGLRRHRPLHRRRPRRVGRLDGRGRRLDGPRGEPDPGRARGHGRQAQEGVLEGEHRLRRVLGRLRRRRRVDRDAQQHRLRQPRRARKQLQRQHRPDGVGRPELQRAAHRRQERQRYRQPGPAHGRPGQRLHLERLAADGQERRRRRERRRPARRPGQPRDLERHGSPVQERQDKGRQEGSRQGADLGGQAQRHQAQEQGDDRQGELRDAAEVPVCDAGGDERAVPLKVGDDHHDLRDRQQDAQREGRRRHTARRWRHPHARARSHRRRAGDRLPARLGGRGRRRGNRAAHQPKVLGAVRGDHRRADGKARGPARRRLQHLPRRVGPRGRRARRGGAQGAGLRTQEDRQDRKGVAGGISADDQGRRDVLHRQPLHVRVERERHHGPHLLDRHRRLRRLVLLRRAPARQGRRRLARVGRRLHDLLLEARRHRQWVHRRGAQGQRLRRLGRGVHRVRGSQRLRRGRRDDLLRRGRQDRQGPGIRARGPDRPQGHALDRRDNRARVGQPPGRRC</sequence>
<gene>
    <name evidence="2" type="ORF">COLAER_01611</name>
</gene>
<accession>A4EAZ9</accession>
<feature type="compositionally biased region" description="Low complexity" evidence="1">
    <location>
        <begin position="14"/>
        <end position="25"/>
    </location>
</feature>
<feature type="compositionally biased region" description="Basic and acidic residues" evidence="1">
    <location>
        <begin position="695"/>
        <end position="717"/>
    </location>
</feature>
<evidence type="ECO:0000256" key="1">
    <source>
        <dbReference type="SAM" id="MobiDB-lite"/>
    </source>
</evidence>
<feature type="compositionally biased region" description="Basic and acidic residues" evidence="1">
    <location>
        <begin position="384"/>
        <end position="401"/>
    </location>
</feature>
<feature type="compositionally biased region" description="Basic residues" evidence="1">
    <location>
        <begin position="680"/>
        <end position="691"/>
    </location>
</feature>
<feature type="compositionally biased region" description="Basic and acidic residues" evidence="1">
    <location>
        <begin position="668"/>
        <end position="679"/>
    </location>
</feature>
<feature type="compositionally biased region" description="Basic and acidic residues" evidence="1">
    <location>
        <begin position="59"/>
        <end position="84"/>
    </location>
</feature>
<feature type="region of interest" description="Disordered" evidence="1">
    <location>
        <begin position="605"/>
        <end position="904"/>
    </location>
</feature>
<feature type="compositionally biased region" description="Basic and acidic residues" evidence="1">
    <location>
        <begin position="1001"/>
        <end position="1013"/>
    </location>
</feature>
<feature type="compositionally biased region" description="Basic and acidic residues" evidence="1">
    <location>
        <begin position="1021"/>
        <end position="1038"/>
    </location>
</feature>
<feature type="compositionally biased region" description="Basic and acidic residues" evidence="1">
    <location>
        <begin position="757"/>
        <end position="783"/>
    </location>
</feature>
<feature type="region of interest" description="Disordered" evidence="1">
    <location>
        <begin position="997"/>
        <end position="1048"/>
    </location>
</feature>
<feature type="compositionally biased region" description="Basic and acidic residues" evidence="1">
    <location>
        <begin position="159"/>
        <end position="169"/>
    </location>
</feature>
<reference evidence="2 3" key="1">
    <citation type="submission" date="2007-01" db="EMBL/GenBank/DDBJ databases">
        <title>Draft genome sequence of Collinsella aerofaciens (ATCC 25986).</title>
        <authorList>
            <person name="Sudarsanam P."/>
            <person name="Ley R."/>
            <person name="Guruge J."/>
            <person name="Turnbaugh P.J."/>
            <person name="Mahowald M."/>
            <person name="Liep D."/>
            <person name="Gordon J."/>
        </authorList>
    </citation>
    <scope>NUCLEOTIDE SEQUENCE [LARGE SCALE GENOMIC DNA]</scope>
    <source>
        <strain evidence="3">ATCC 25986 / DSM 3979 / JCM 10188 / KCTC 3647 / NCTC 11838 / VPI 1003</strain>
    </source>
</reference>
<feature type="compositionally biased region" description="Basic residues" evidence="1">
    <location>
        <begin position="201"/>
        <end position="216"/>
    </location>
</feature>
<feature type="compositionally biased region" description="Basic residues" evidence="1">
    <location>
        <begin position="42"/>
        <end position="58"/>
    </location>
</feature>
<feature type="compositionally biased region" description="Basic and acidic residues" evidence="1">
    <location>
        <begin position="248"/>
        <end position="258"/>
    </location>
</feature>
<feature type="compositionally biased region" description="Basic residues" evidence="1">
    <location>
        <begin position="224"/>
        <end position="237"/>
    </location>
</feature>
<evidence type="ECO:0000313" key="2">
    <source>
        <dbReference type="EMBL" id="EBA39316.1"/>
    </source>
</evidence>
<dbReference type="Proteomes" id="UP000002979">
    <property type="component" value="Unassembled WGS sequence"/>
</dbReference>
<feature type="compositionally biased region" description="Low complexity" evidence="1">
    <location>
        <begin position="490"/>
        <end position="503"/>
    </location>
</feature>
<feature type="compositionally biased region" description="Basic and acidic residues" evidence="1">
    <location>
        <begin position="737"/>
        <end position="748"/>
    </location>
</feature>
<feature type="region of interest" description="Disordered" evidence="1">
    <location>
        <begin position="520"/>
        <end position="592"/>
    </location>
</feature>
<feature type="compositionally biased region" description="Basic residues" evidence="1">
    <location>
        <begin position="849"/>
        <end position="871"/>
    </location>
</feature>
<feature type="compositionally biased region" description="Basic and acidic residues" evidence="1">
    <location>
        <begin position="304"/>
        <end position="332"/>
    </location>
</feature>
<feature type="compositionally biased region" description="Basic and acidic residues" evidence="1">
    <location>
        <begin position="444"/>
        <end position="467"/>
    </location>
</feature>
<proteinExistence type="predicted"/>
<feature type="compositionally biased region" description="Basic and acidic residues" evidence="1">
    <location>
        <begin position="97"/>
        <end position="109"/>
    </location>
</feature>
<name>A4EAZ9_COLAA</name>
<feature type="compositionally biased region" description="Basic and acidic residues" evidence="1">
    <location>
        <begin position="881"/>
        <end position="890"/>
    </location>
</feature>
<organism evidence="2 3">
    <name type="scientific">Collinsella aerofaciens (strain ATCC 25986 / DSM 3979 / JCM 10188 / KCTC 3647 / NCTC 11838 / VPI 1003)</name>
    <dbReference type="NCBI Taxonomy" id="411903"/>
    <lineage>
        <taxon>Bacteria</taxon>
        <taxon>Bacillati</taxon>
        <taxon>Actinomycetota</taxon>
        <taxon>Coriobacteriia</taxon>
        <taxon>Coriobacteriales</taxon>
        <taxon>Coriobacteriaceae</taxon>
        <taxon>Collinsella</taxon>
    </lineage>
</organism>
<feature type="compositionally biased region" description="Low complexity" evidence="1">
    <location>
        <begin position="339"/>
        <end position="355"/>
    </location>
</feature>
<feature type="compositionally biased region" description="Basic residues" evidence="1">
    <location>
        <begin position="541"/>
        <end position="555"/>
    </location>
</feature>
<feature type="compositionally biased region" description="Basic and acidic residues" evidence="1">
    <location>
        <begin position="556"/>
        <end position="576"/>
    </location>
</feature>
<feature type="region of interest" description="Disordered" evidence="1">
    <location>
        <begin position="439"/>
        <end position="485"/>
    </location>
</feature>
<feature type="region of interest" description="Disordered" evidence="1">
    <location>
        <begin position="296"/>
        <end position="411"/>
    </location>
</feature>
<feature type="compositionally biased region" description="Basic residues" evidence="1">
    <location>
        <begin position="615"/>
        <end position="630"/>
    </location>
</feature>
<reference evidence="2 3" key="2">
    <citation type="submission" date="2007-04" db="EMBL/GenBank/DDBJ databases">
        <authorList>
            <person name="Fulton L."/>
            <person name="Clifton S."/>
            <person name="Fulton B."/>
            <person name="Xu J."/>
            <person name="Minx P."/>
            <person name="Mardis E.R."/>
            <person name="Wilson R.K."/>
        </authorList>
    </citation>
    <scope>NUCLEOTIDE SEQUENCE [LARGE SCALE GENOMIC DNA]</scope>
    <source>
        <strain evidence="3">ATCC 25986 / DSM 3979 / JCM 10188 / KCTC 3647 / NCTC 11838 / VPI 1003</strain>
    </source>
</reference>
<dbReference type="EMBL" id="AAVN02000006">
    <property type="protein sequence ID" value="EBA39316.1"/>
    <property type="molecule type" value="Genomic_DNA"/>
</dbReference>
<comment type="caution">
    <text evidence="2">The sequence shown here is derived from an EMBL/GenBank/DDBJ whole genome shotgun (WGS) entry which is preliminary data.</text>
</comment>
<feature type="compositionally biased region" description="Basic residues" evidence="1">
    <location>
        <begin position="784"/>
        <end position="807"/>
    </location>
</feature>